<accession>A0A504YY14</accession>
<proteinExistence type="predicted"/>
<dbReference type="Proteomes" id="UP000316759">
    <property type="component" value="Unassembled WGS sequence"/>
</dbReference>
<dbReference type="OrthoDB" id="6226438at2759"/>
<reference evidence="1 2" key="1">
    <citation type="submission" date="2019-04" db="EMBL/GenBank/DDBJ databases">
        <title>Annotation for the trematode Fasciola gigantica.</title>
        <authorList>
            <person name="Choi Y.-J."/>
        </authorList>
    </citation>
    <scope>NUCLEOTIDE SEQUENCE [LARGE SCALE GENOMIC DNA]</scope>
    <source>
        <strain evidence="1">Uganda_cow_1</strain>
    </source>
</reference>
<dbReference type="EMBL" id="SUNJ01006848">
    <property type="protein sequence ID" value="TPP62430.1"/>
    <property type="molecule type" value="Genomic_DNA"/>
</dbReference>
<protein>
    <submittedName>
        <fullName evidence="1">Uncharacterized protein</fullName>
    </submittedName>
</protein>
<name>A0A504YY14_FASGI</name>
<keyword evidence="2" id="KW-1185">Reference proteome</keyword>
<sequence>MTLNDTEIEEMMTWVEEDPTKTIVLLRIQVKAEFEKEVSCTTIGSYLDCRLITLKKLHLTSFGINRLDTKVGRTYYALQMFEVEQRGDSIFWTGETNFSLLCTRTIGWSTKGKRSCLQVSNSHRRKLHLIGAVTESGIKSCKMKRGAYRLQDCKQWIR</sequence>
<gene>
    <name evidence="1" type="ORF">FGIG_05712</name>
</gene>
<evidence type="ECO:0000313" key="2">
    <source>
        <dbReference type="Proteomes" id="UP000316759"/>
    </source>
</evidence>
<dbReference type="STRING" id="46835.A0A504YY14"/>
<evidence type="ECO:0000313" key="1">
    <source>
        <dbReference type="EMBL" id="TPP62430.1"/>
    </source>
</evidence>
<organism evidence="1 2">
    <name type="scientific">Fasciola gigantica</name>
    <name type="common">Giant liver fluke</name>
    <dbReference type="NCBI Taxonomy" id="46835"/>
    <lineage>
        <taxon>Eukaryota</taxon>
        <taxon>Metazoa</taxon>
        <taxon>Spiralia</taxon>
        <taxon>Lophotrochozoa</taxon>
        <taxon>Platyhelminthes</taxon>
        <taxon>Trematoda</taxon>
        <taxon>Digenea</taxon>
        <taxon>Plagiorchiida</taxon>
        <taxon>Echinostomata</taxon>
        <taxon>Echinostomatoidea</taxon>
        <taxon>Fasciolidae</taxon>
        <taxon>Fasciola</taxon>
    </lineage>
</organism>
<comment type="caution">
    <text evidence="1">The sequence shown here is derived from an EMBL/GenBank/DDBJ whole genome shotgun (WGS) entry which is preliminary data.</text>
</comment>
<dbReference type="AlphaFoldDB" id="A0A504YY14"/>